<keyword evidence="3 6" id="KW-0812">Transmembrane</keyword>
<dbReference type="Pfam" id="PF13567">
    <property type="entry name" value="DUF4131"/>
    <property type="match status" value="1"/>
</dbReference>
<gene>
    <name evidence="9" type="ORF">E5163_15255</name>
</gene>
<evidence type="ECO:0000259" key="8">
    <source>
        <dbReference type="Pfam" id="PF13567"/>
    </source>
</evidence>
<feature type="transmembrane region" description="Helical" evidence="6">
    <location>
        <begin position="45"/>
        <end position="63"/>
    </location>
</feature>
<dbReference type="Proteomes" id="UP000308054">
    <property type="component" value="Unassembled WGS sequence"/>
</dbReference>
<comment type="subcellular location">
    <subcellularLocation>
        <location evidence="1">Cell membrane</location>
        <topology evidence="1">Multi-pass membrane protein</topology>
    </subcellularLocation>
</comment>
<feature type="transmembrane region" description="Helical" evidence="6">
    <location>
        <begin position="429"/>
        <end position="452"/>
    </location>
</feature>
<accession>A0A4S2GX42</accession>
<evidence type="ECO:0000256" key="2">
    <source>
        <dbReference type="ARBA" id="ARBA00022475"/>
    </source>
</evidence>
<evidence type="ECO:0000313" key="9">
    <source>
        <dbReference type="EMBL" id="TGY87421.1"/>
    </source>
</evidence>
<organism evidence="9 10">
    <name type="scientific">Marinicauda algicola</name>
    <dbReference type="NCBI Taxonomy" id="2029849"/>
    <lineage>
        <taxon>Bacteria</taxon>
        <taxon>Pseudomonadati</taxon>
        <taxon>Pseudomonadota</taxon>
        <taxon>Alphaproteobacteria</taxon>
        <taxon>Maricaulales</taxon>
        <taxon>Maricaulaceae</taxon>
        <taxon>Marinicauda</taxon>
    </lineage>
</organism>
<feature type="transmembrane region" description="Helical" evidence="6">
    <location>
        <begin position="464"/>
        <end position="489"/>
    </location>
</feature>
<reference evidence="9 10" key="1">
    <citation type="journal article" date="2017" name="Int. J. Syst. Evol. Microbiol.">
        <title>Marinicauda algicola sp. nov., isolated from a marine red alga Rhodosorus marinus.</title>
        <authorList>
            <person name="Jeong S.E."/>
            <person name="Jeon S.H."/>
            <person name="Chun B.H."/>
            <person name="Kim D.W."/>
            <person name="Jeon C.O."/>
        </authorList>
    </citation>
    <scope>NUCLEOTIDE SEQUENCE [LARGE SCALE GENOMIC DNA]</scope>
    <source>
        <strain evidence="9 10">JCM 31718</strain>
    </source>
</reference>
<evidence type="ECO:0000313" key="10">
    <source>
        <dbReference type="Proteomes" id="UP000308054"/>
    </source>
</evidence>
<evidence type="ECO:0000256" key="1">
    <source>
        <dbReference type="ARBA" id="ARBA00004651"/>
    </source>
</evidence>
<evidence type="ECO:0000256" key="5">
    <source>
        <dbReference type="ARBA" id="ARBA00023136"/>
    </source>
</evidence>
<dbReference type="RefSeq" id="WP_135997395.1">
    <property type="nucleotide sequence ID" value="NZ_CP071057.1"/>
</dbReference>
<dbReference type="OrthoDB" id="9790149at2"/>
<feature type="domain" description="ComEC/Rec2-related protein" evidence="7">
    <location>
        <begin position="262"/>
        <end position="541"/>
    </location>
</feature>
<dbReference type="PANTHER" id="PTHR30619">
    <property type="entry name" value="DNA INTERNALIZATION/COMPETENCE PROTEIN COMEC/REC2"/>
    <property type="match status" value="1"/>
</dbReference>
<feature type="domain" description="DUF4131" evidence="8">
    <location>
        <begin position="70"/>
        <end position="216"/>
    </location>
</feature>
<evidence type="ECO:0000256" key="3">
    <source>
        <dbReference type="ARBA" id="ARBA00022692"/>
    </source>
</evidence>
<dbReference type="GO" id="GO:0005886">
    <property type="term" value="C:plasma membrane"/>
    <property type="evidence" value="ECO:0007669"/>
    <property type="project" value="UniProtKB-SubCell"/>
</dbReference>
<evidence type="ECO:0000256" key="6">
    <source>
        <dbReference type="SAM" id="Phobius"/>
    </source>
</evidence>
<protein>
    <submittedName>
        <fullName evidence="9">ComEC family competence protein</fullName>
    </submittedName>
</protein>
<dbReference type="PANTHER" id="PTHR30619:SF1">
    <property type="entry name" value="RECOMBINATION PROTEIN 2"/>
    <property type="match status" value="1"/>
</dbReference>
<proteinExistence type="predicted"/>
<keyword evidence="4 6" id="KW-1133">Transmembrane helix</keyword>
<dbReference type="NCBIfam" id="TIGR00360">
    <property type="entry name" value="ComEC_N-term"/>
    <property type="match status" value="1"/>
</dbReference>
<sequence length="721" mass="76704">MGPSLTVRRVRLQAAMAGLMRRHGERLRALAGEFTEAGPPDPRRLVLWAPVALGAGSAAYFALPAEPPHGAPAVLCALAAALVVCSLFLRAFPRIFYSCVLVALMLAGAGMAQHRANSLAPPAIEISDRARTVDAWIERVERSGARERLVLRVISLEGASQAPKRVRVRADLGEFEPGDLVRVRAVLDRPAGPAAPGGYDPARAAWFDGLAFTGFAIARPERLVLEEAPDRFERGFTKWRWHLAGHIREVAGPHTGGIAAALLTGDRSGVGAEDAEALRLSGLGHILAISGLHMALLAGAVYFAARFAFAAIEPYARAHDPRKPAALVALLAAAGYLVLSGASVSTQRAFVMTAVVLVGVLLDRRAFSIRSLALAALAVLLLAPESVIEVGFQMSFAAVAALIASFDLWQRWRGPVITERTWFTRARGAFYGLAATSLIAGSATGAFAAFHFQRLAAYGFFANLLAMPVFTFWVMPAGVAALAVMPFGFDAPLLRAMDWGLRIVLEIAHRTADADGSEMRVNAAPGLAIALFGLGFALATIGRGLARLYGLGLCMAGFAAWSLASPPSMLVTDSGSVVARFAPAVAEPAAQGGWSVSDRRRGRFDTRVFLQRVGESDSAPGRAQLACDTLGCTGRTLDGLLIAFTASGQALEEDCERADIIVFDGVVSPYQQRNCAALVLDAPERERLGSAEFWVRDGEVMRLRGANTERGERPWTVPPEG</sequence>
<name>A0A4S2GX42_9PROT</name>
<comment type="caution">
    <text evidence="9">The sequence shown here is derived from an EMBL/GenBank/DDBJ whole genome shotgun (WGS) entry which is preliminary data.</text>
</comment>
<feature type="transmembrane region" description="Helical" evidence="6">
    <location>
        <begin position="69"/>
        <end position="88"/>
    </location>
</feature>
<keyword evidence="2" id="KW-1003">Cell membrane</keyword>
<evidence type="ECO:0000259" key="7">
    <source>
        <dbReference type="Pfam" id="PF03772"/>
    </source>
</evidence>
<dbReference type="EMBL" id="SRXW01000006">
    <property type="protein sequence ID" value="TGY87421.1"/>
    <property type="molecule type" value="Genomic_DNA"/>
</dbReference>
<dbReference type="AlphaFoldDB" id="A0A4S2GX42"/>
<keyword evidence="10" id="KW-1185">Reference proteome</keyword>
<feature type="transmembrane region" description="Helical" evidence="6">
    <location>
        <begin position="390"/>
        <end position="409"/>
    </location>
</feature>
<dbReference type="InterPro" id="IPR025405">
    <property type="entry name" value="DUF4131"/>
</dbReference>
<dbReference type="Pfam" id="PF03772">
    <property type="entry name" value="Competence"/>
    <property type="match status" value="1"/>
</dbReference>
<dbReference type="InterPro" id="IPR004477">
    <property type="entry name" value="ComEC_N"/>
</dbReference>
<dbReference type="InterPro" id="IPR052159">
    <property type="entry name" value="Competence_DNA_uptake"/>
</dbReference>
<keyword evidence="5 6" id="KW-0472">Membrane</keyword>
<feature type="transmembrane region" description="Helical" evidence="6">
    <location>
        <begin position="325"/>
        <end position="346"/>
    </location>
</feature>
<evidence type="ECO:0000256" key="4">
    <source>
        <dbReference type="ARBA" id="ARBA00022989"/>
    </source>
</evidence>
<feature type="transmembrane region" description="Helical" evidence="6">
    <location>
        <begin position="366"/>
        <end position="383"/>
    </location>
</feature>
<feature type="transmembrane region" description="Helical" evidence="6">
    <location>
        <begin position="523"/>
        <end position="541"/>
    </location>
</feature>
<feature type="transmembrane region" description="Helical" evidence="6">
    <location>
        <begin position="283"/>
        <end position="305"/>
    </location>
</feature>